<dbReference type="AlphaFoldDB" id="A0A8X6NZC9"/>
<keyword evidence="2" id="KW-1185">Reference proteome</keyword>
<name>A0A8X6NZC9_NEPPI</name>
<evidence type="ECO:0000313" key="2">
    <source>
        <dbReference type="Proteomes" id="UP000887013"/>
    </source>
</evidence>
<gene>
    <name evidence="1" type="ORF">NPIL_60301</name>
</gene>
<reference evidence="1" key="1">
    <citation type="submission" date="2020-08" db="EMBL/GenBank/DDBJ databases">
        <title>Multicomponent nature underlies the extraordinary mechanical properties of spider dragline silk.</title>
        <authorList>
            <person name="Kono N."/>
            <person name="Nakamura H."/>
            <person name="Mori M."/>
            <person name="Yoshida Y."/>
            <person name="Ohtoshi R."/>
            <person name="Malay A.D."/>
            <person name="Moran D.A.P."/>
            <person name="Tomita M."/>
            <person name="Numata K."/>
            <person name="Arakawa K."/>
        </authorList>
    </citation>
    <scope>NUCLEOTIDE SEQUENCE</scope>
</reference>
<dbReference type="Proteomes" id="UP000887013">
    <property type="component" value="Unassembled WGS sequence"/>
</dbReference>
<dbReference type="EMBL" id="BMAW01063692">
    <property type="protein sequence ID" value="GFT41454.1"/>
    <property type="molecule type" value="Genomic_DNA"/>
</dbReference>
<proteinExistence type="predicted"/>
<evidence type="ECO:0000313" key="1">
    <source>
        <dbReference type="EMBL" id="GFT41454.1"/>
    </source>
</evidence>
<sequence length="92" mass="10756">MEAKWCFTSDYGSSRLHEKGVLSEWVVCWDQFQLRVLLIDPPLALPFNAMGLKRENTVFVRKHVILIIIFHCPSESDLIRPYSLEKLHLESI</sequence>
<protein>
    <submittedName>
        <fullName evidence="1">Uncharacterized protein</fullName>
    </submittedName>
</protein>
<comment type="caution">
    <text evidence="1">The sequence shown here is derived from an EMBL/GenBank/DDBJ whole genome shotgun (WGS) entry which is preliminary data.</text>
</comment>
<organism evidence="1 2">
    <name type="scientific">Nephila pilipes</name>
    <name type="common">Giant wood spider</name>
    <name type="synonym">Nephila maculata</name>
    <dbReference type="NCBI Taxonomy" id="299642"/>
    <lineage>
        <taxon>Eukaryota</taxon>
        <taxon>Metazoa</taxon>
        <taxon>Ecdysozoa</taxon>
        <taxon>Arthropoda</taxon>
        <taxon>Chelicerata</taxon>
        <taxon>Arachnida</taxon>
        <taxon>Araneae</taxon>
        <taxon>Araneomorphae</taxon>
        <taxon>Entelegynae</taxon>
        <taxon>Araneoidea</taxon>
        <taxon>Nephilidae</taxon>
        <taxon>Nephila</taxon>
    </lineage>
</organism>
<accession>A0A8X6NZC9</accession>